<dbReference type="Proteomes" id="UP000192656">
    <property type="component" value="Unassembled WGS sequence"/>
</dbReference>
<evidence type="ECO:0000313" key="2">
    <source>
        <dbReference type="Proteomes" id="UP000192656"/>
    </source>
</evidence>
<name>A0A1W1YHC2_9HYPH</name>
<dbReference type="InterPro" id="IPR018772">
    <property type="entry name" value="Transcription_activator_HlyU"/>
</dbReference>
<accession>A0A1W1YHC2</accession>
<proteinExistence type="predicted"/>
<gene>
    <name evidence="1" type="ORF">SAMN06297251_101324</name>
</gene>
<dbReference type="Pfam" id="PF10115">
    <property type="entry name" value="HlyU"/>
    <property type="match status" value="1"/>
</dbReference>
<sequence>MSFLKRLFGGGETKPAAELRGEAETYEGFTITPAPMAEAGQFRLSATIEREVNGEMKTHRLVRADLFPDRASAESAALQKARRVIDEQGVKLFD</sequence>
<dbReference type="AlphaFoldDB" id="A0A1W1YHC2"/>
<evidence type="ECO:0000313" key="1">
    <source>
        <dbReference type="EMBL" id="SMC35630.1"/>
    </source>
</evidence>
<keyword evidence="2" id="KW-1185">Reference proteome</keyword>
<dbReference type="EMBL" id="FWXR01000001">
    <property type="protein sequence ID" value="SMC35630.1"/>
    <property type="molecule type" value="Genomic_DNA"/>
</dbReference>
<evidence type="ECO:0008006" key="3">
    <source>
        <dbReference type="Google" id="ProtNLM"/>
    </source>
</evidence>
<protein>
    <recommendedName>
        <fullName evidence="3">Transcriptional activator HlyU</fullName>
    </recommendedName>
</protein>
<dbReference type="STRING" id="937218.SAMN06297251_101324"/>
<reference evidence="1 2" key="1">
    <citation type="submission" date="2017-04" db="EMBL/GenBank/DDBJ databases">
        <authorList>
            <person name="Afonso C.L."/>
            <person name="Miller P.J."/>
            <person name="Scott M.A."/>
            <person name="Spackman E."/>
            <person name="Goraichik I."/>
            <person name="Dimitrov K.M."/>
            <person name="Suarez D.L."/>
            <person name="Swayne D.E."/>
        </authorList>
    </citation>
    <scope>NUCLEOTIDE SEQUENCE [LARGE SCALE GENOMIC DNA]</scope>
    <source>
        <strain evidence="1 2">CGMCC 1.10972</strain>
    </source>
</reference>
<dbReference type="OrthoDB" id="9800971at2"/>
<organism evidence="1 2">
    <name type="scientific">Fulvimarina manganoxydans</name>
    <dbReference type="NCBI Taxonomy" id="937218"/>
    <lineage>
        <taxon>Bacteria</taxon>
        <taxon>Pseudomonadati</taxon>
        <taxon>Pseudomonadota</taxon>
        <taxon>Alphaproteobacteria</taxon>
        <taxon>Hyphomicrobiales</taxon>
        <taxon>Aurantimonadaceae</taxon>
        <taxon>Fulvimarina</taxon>
    </lineage>
</organism>